<evidence type="ECO:0000256" key="1">
    <source>
        <dbReference type="ARBA" id="ARBA00004571"/>
    </source>
</evidence>
<evidence type="ECO:0000256" key="10">
    <source>
        <dbReference type="ARBA" id="ARBA00023237"/>
    </source>
</evidence>
<dbReference type="Proteomes" id="UP000009134">
    <property type="component" value="Chromosome"/>
</dbReference>
<evidence type="ECO:0000259" key="14">
    <source>
        <dbReference type="Pfam" id="PF00593"/>
    </source>
</evidence>
<organism evidence="16 17">
    <name type="scientific">Novosphingobium aromaticivorans (strain ATCC 700278 / DSM 12444 / CCUG 56034 / CIP 105152 / NBRC 16084 / F199)</name>
    <dbReference type="NCBI Taxonomy" id="279238"/>
    <lineage>
        <taxon>Bacteria</taxon>
        <taxon>Pseudomonadati</taxon>
        <taxon>Pseudomonadota</taxon>
        <taxon>Alphaproteobacteria</taxon>
        <taxon>Sphingomonadales</taxon>
        <taxon>Sphingomonadaceae</taxon>
        <taxon>Novosphingobium</taxon>
    </lineage>
</organism>
<sequence length="779" mass="83942">MTNHRIMRAGLMTGAACVACCGSAHGQTMEAAPLQDQRAEAAQLGEIVVEARRTRENLQTTPVAVTALTGELLAKLNVRDVVATAQFTPNLSIGAQPASITAASVYIRGIGNASPSAVSEQGVGIYLDGVYIARSAGAIFDLVDLERIEVLRGPQGTLFGRNSVGGAIQLVSRKPAQSPGAEAKFGYGTFEDWFARVRLDTGPLGNTPLRASVSYMHRQRNGYFDNTLAKSSRDPGALNSEAVTAAVQGDFGDLTANYAFDYNTREGVPAFFQVVAASDDVKNYFGQSESFGGAPFQIGPVGLRQGQQLPATDLSERLTFSVKARVYGHSLTLAWQAAPHLTVKSITAYRSYRQDGANGLSGNGNMLGFTLSPVLFVDGSVVPEGISPVNLYDGYTTQRQHQFSQELQIFGEAGPIKYVAGAFYFDETSSEANYQTLSYVLPGGEAAVNLFPLQAFNGKARSHAVFGQVSFSPGNGDFELTGGLRYTHDRKWLTLAGDVQPNLDGSASYDNVSWLASASYRLRPGVMGYIRVSSGFRAGGINPSASEINVFAPEKIVSYEAGVKAEWFDRRLRTNLAVFHVDYRNLQISQFLAGTGGATSAIVNAGKVAYRGIEAELTALPAPGLTFDGSLGYTAPKYKTYLYVDPATDEVVNVASEARMSQAARFNAHAGAQYDHEVGIGRLSLRADYSYRSTVYWFTLDRLNTFNRDIRSRPDHNLRARIALDDIALGTARLGLGLWGDNLTDQRNIDFGIDFGSLGYGSASFKKSRTVGLDARITY</sequence>
<keyword evidence="7" id="KW-0406">Ion transport</keyword>
<keyword evidence="16" id="KW-0675">Receptor</keyword>
<evidence type="ECO:0000256" key="11">
    <source>
        <dbReference type="PROSITE-ProRule" id="PRU01360"/>
    </source>
</evidence>
<keyword evidence="9 11" id="KW-0472">Membrane</keyword>
<protein>
    <submittedName>
        <fullName evidence="16">TonB-dependent receptor</fullName>
    </submittedName>
</protein>
<reference evidence="17" key="1">
    <citation type="submission" date="2006-01" db="EMBL/GenBank/DDBJ databases">
        <title>Complete sequence of Novosphingobium aromaticivorans DSM 12444.</title>
        <authorList>
            <consortium name="US DOE Joint Genome Institute"/>
            <person name="Copeland A."/>
            <person name="Lucas S."/>
            <person name="Lapidus A."/>
            <person name="Barry K."/>
            <person name="Detter J.C."/>
            <person name="Glavina T."/>
            <person name="Hammon N."/>
            <person name="Israni S."/>
            <person name="Pitluck S."/>
            <person name="Chain P."/>
            <person name="Malfatti S."/>
            <person name="Shin M."/>
            <person name="Vergez L."/>
            <person name="Schmutz J."/>
            <person name="Larimer F."/>
            <person name="Land M."/>
            <person name="Kyrpides N."/>
            <person name="Ivanova N."/>
            <person name="Fredrickson J."/>
            <person name="Balkwill D."/>
            <person name="Romine M.F."/>
            <person name="Richardson P."/>
        </authorList>
    </citation>
    <scope>NUCLEOTIDE SEQUENCE [LARGE SCALE GENOMIC DNA]</scope>
    <source>
        <strain evidence="17">ATCC 700278 / DSM 12444 / CCUG 56034 / CIP 105152 / NBRC 16084 / F199</strain>
    </source>
</reference>
<dbReference type="Gene3D" id="2.40.170.20">
    <property type="entry name" value="TonB-dependent receptor, beta-barrel domain"/>
    <property type="match status" value="1"/>
</dbReference>
<dbReference type="RefSeq" id="WP_011445193.1">
    <property type="nucleotide sequence ID" value="NC_007794.1"/>
</dbReference>
<evidence type="ECO:0000256" key="7">
    <source>
        <dbReference type="ARBA" id="ARBA00023065"/>
    </source>
</evidence>
<keyword evidence="4" id="KW-0410">Iron transport</keyword>
<dbReference type="STRING" id="279238.Saro_1542"/>
<dbReference type="Pfam" id="PF07715">
    <property type="entry name" value="Plug"/>
    <property type="match status" value="1"/>
</dbReference>
<dbReference type="InterPro" id="IPR036942">
    <property type="entry name" value="Beta-barrel_TonB_sf"/>
</dbReference>
<keyword evidence="10 11" id="KW-0998">Cell outer membrane</keyword>
<dbReference type="GO" id="GO:0009279">
    <property type="term" value="C:cell outer membrane"/>
    <property type="evidence" value="ECO:0007669"/>
    <property type="project" value="UniProtKB-SubCell"/>
</dbReference>
<dbReference type="PROSITE" id="PS52016">
    <property type="entry name" value="TONB_DEPENDENT_REC_3"/>
    <property type="match status" value="1"/>
</dbReference>
<evidence type="ECO:0000256" key="3">
    <source>
        <dbReference type="ARBA" id="ARBA00022452"/>
    </source>
</evidence>
<dbReference type="InterPro" id="IPR039426">
    <property type="entry name" value="TonB-dep_rcpt-like"/>
</dbReference>
<feature type="domain" description="TonB-dependent receptor plug" evidence="15">
    <location>
        <begin position="58"/>
        <end position="167"/>
    </location>
</feature>
<keyword evidence="17" id="KW-1185">Reference proteome</keyword>
<evidence type="ECO:0000256" key="5">
    <source>
        <dbReference type="ARBA" id="ARBA00022692"/>
    </source>
</evidence>
<evidence type="ECO:0000256" key="8">
    <source>
        <dbReference type="ARBA" id="ARBA00023077"/>
    </source>
</evidence>
<name>Q2G840_NOVAD</name>
<dbReference type="Pfam" id="PF00593">
    <property type="entry name" value="TonB_dep_Rec_b-barrel"/>
    <property type="match status" value="1"/>
</dbReference>
<dbReference type="SUPFAM" id="SSF56935">
    <property type="entry name" value="Porins"/>
    <property type="match status" value="1"/>
</dbReference>
<evidence type="ECO:0000313" key="16">
    <source>
        <dbReference type="EMBL" id="ABD25983.1"/>
    </source>
</evidence>
<dbReference type="AlphaFoldDB" id="Q2G840"/>
<evidence type="ECO:0000259" key="15">
    <source>
        <dbReference type="Pfam" id="PF07715"/>
    </source>
</evidence>
<feature type="signal peptide" evidence="13">
    <location>
        <begin position="1"/>
        <end position="26"/>
    </location>
</feature>
<gene>
    <name evidence="16" type="ordered locus">Saro_1542</name>
</gene>
<keyword evidence="13" id="KW-0732">Signal</keyword>
<keyword evidence="8 12" id="KW-0798">TonB box</keyword>
<evidence type="ECO:0000313" key="17">
    <source>
        <dbReference type="Proteomes" id="UP000009134"/>
    </source>
</evidence>
<dbReference type="EMBL" id="CP000248">
    <property type="protein sequence ID" value="ABD25983.1"/>
    <property type="molecule type" value="Genomic_DNA"/>
</dbReference>
<evidence type="ECO:0000256" key="12">
    <source>
        <dbReference type="RuleBase" id="RU003357"/>
    </source>
</evidence>
<feature type="chain" id="PRO_5004208423" evidence="13">
    <location>
        <begin position="27"/>
        <end position="779"/>
    </location>
</feature>
<dbReference type="KEGG" id="nar:Saro_1542"/>
<proteinExistence type="inferred from homology"/>
<keyword evidence="2 11" id="KW-0813">Transport</keyword>
<evidence type="ECO:0000256" key="6">
    <source>
        <dbReference type="ARBA" id="ARBA00023004"/>
    </source>
</evidence>
<dbReference type="InterPro" id="IPR012910">
    <property type="entry name" value="Plug_dom"/>
</dbReference>
<keyword evidence="5 11" id="KW-0812">Transmembrane</keyword>
<feature type="domain" description="TonB-dependent receptor-like beta-barrel" evidence="14">
    <location>
        <begin position="307"/>
        <end position="743"/>
    </location>
</feature>
<keyword evidence="6" id="KW-0408">Iron</keyword>
<dbReference type="HOGENOM" id="CLU_008287_15_2_5"/>
<dbReference type="PANTHER" id="PTHR32552:SF81">
    <property type="entry name" value="TONB-DEPENDENT OUTER MEMBRANE RECEPTOR"/>
    <property type="match status" value="1"/>
</dbReference>
<evidence type="ECO:0000256" key="4">
    <source>
        <dbReference type="ARBA" id="ARBA00022496"/>
    </source>
</evidence>
<comment type="similarity">
    <text evidence="11 12">Belongs to the TonB-dependent receptor family.</text>
</comment>
<dbReference type="GO" id="GO:0006826">
    <property type="term" value="P:iron ion transport"/>
    <property type="evidence" value="ECO:0007669"/>
    <property type="project" value="UniProtKB-KW"/>
</dbReference>
<dbReference type="eggNOG" id="COG4774">
    <property type="taxonomic scope" value="Bacteria"/>
</dbReference>
<comment type="subcellular location">
    <subcellularLocation>
        <location evidence="1 11">Cell outer membrane</location>
        <topology evidence="1 11">Multi-pass membrane protein</topology>
    </subcellularLocation>
</comment>
<accession>Q2G840</accession>
<evidence type="ECO:0000256" key="9">
    <source>
        <dbReference type="ARBA" id="ARBA00023136"/>
    </source>
</evidence>
<evidence type="ECO:0000256" key="2">
    <source>
        <dbReference type="ARBA" id="ARBA00022448"/>
    </source>
</evidence>
<keyword evidence="3 11" id="KW-1134">Transmembrane beta strand</keyword>
<evidence type="ECO:0000256" key="13">
    <source>
        <dbReference type="SAM" id="SignalP"/>
    </source>
</evidence>
<dbReference type="InterPro" id="IPR000531">
    <property type="entry name" value="Beta-barrel_TonB"/>
</dbReference>
<dbReference type="PANTHER" id="PTHR32552">
    <property type="entry name" value="FERRICHROME IRON RECEPTOR-RELATED"/>
    <property type="match status" value="1"/>
</dbReference>